<organism evidence="2">
    <name type="scientific">Oryza punctata</name>
    <name type="common">Red rice</name>
    <dbReference type="NCBI Taxonomy" id="4537"/>
    <lineage>
        <taxon>Eukaryota</taxon>
        <taxon>Viridiplantae</taxon>
        <taxon>Streptophyta</taxon>
        <taxon>Embryophyta</taxon>
        <taxon>Tracheophyta</taxon>
        <taxon>Spermatophyta</taxon>
        <taxon>Magnoliopsida</taxon>
        <taxon>Liliopsida</taxon>
        <taxon>Poales</taxon>
        <taxon>Poaceae</taxon>
        <taxon>BOP clade</taxon>
        <taxon>Oryzoideae</taxon>
        <taxon>Oryzeae</taxon>
        <taxon>Oryzinae</taxon>
        <taxon>Oryza</taxon>
    </lineage>
</organism>
<proteinExistence type="predicted"/>
<reference evidence="2" key="2">
    <citation type="submission" date="2018-05" db="EMBL/GenBank/DDBJ databases">
        <title>OpunRS2 (Oryza punctata Reference Sequence Version 2).</title>
        <authorList>
            <person name="Zhang J."/>
            <person name="Kudrna D."/>
            <person name="Lee S."/>
            <person name="Talag J."/>
            <person name="Welchert J."/>
            <person name="Wing R.A."/>
        </authorList>
    </citation>
    <scope>NUCLEOTIDE SEQUENCE [LARGE SCALE GENOMIC DNA]</scope>
</reference>
<keyword evidence="3" id="KW-1185">Reference proteome</keyword>
<name>A0A0E0JZH0_ORYPU</name>
<evidence type="ECO:0000313" key="2">
    <source>
        <dbReference type="EnsemblPlants" id="OPUNC02G13880.1"/>
    </source>
</evidence>
<reference evidence="2" key="1">
    <citation type="submission" date="2015-04" db="UniProtKB">
        <authorList>
            <consortium name="EnsemblPlants"/>
        </authorList>
    </citation>
    <scope>IDENTIFICATION</scope>
</reference>
<protein>
    <submittedName>
        <fullName evidence="2">Uncharacterized protein</fullName>
    </submittedName>
</protein>
<evidence type="ECO:0000256" key="1">
    <source>
        <dbReference type="SAM" id="MobiDB-lite"/>
    </source>
</evidence>
<dbReference type="HOGENOM" id="CLU_991720_0_0_1"/>
<dbReference type="Gramene" id="OPUNC02G13880.1">
    <property type="protein sequence ID" value="OPUNC02G13880.1"/>
    <property type="gene ID" value="OPUNC02G13880"/>
</dbReference>
<feature type="region of interest" description="Disordered" evidence="1">
    <location>
        <begin position="160"/>
        <end position="216"/>
    </location>
</feature>
<dbReference type="EnsemblPlants" id="OPUNC02G13880.1">
    <property type="protein sequence ID" value="OPUNC02G13880.1"/>
    <property type="gene ID" value="OPUNC02G13880"/>
</dbReference>
<evidence type="ECO:0000313" key="3">
    <source>
        <dbReference type="Proteomes" id="UP000026962"/>
    </source>
</evidence>
<sequence length="281" mass="29622">MRDASSDDERRKQAGGMTDEHDLNVTLSQHLSTRMILLAVGTRWSGSKLCLAPLPSGRADEEEIKGLKCPWGYAEIGKMNLTLVSCARIELSTVPFAGGPSCSAKLQPLKYAGTTMQCGRAGGSTVWHGRYEPNQLSVEIDPSTGDGGVLGGAREWAEASSGTAVALESGQQRSGSGGEAGSAAAGTRGGRIRRWAEGRPPPTSSSAPRHPPPPPAAACLPPPWIWTVQRGFHPRIWTAAVVRRRDAASIPTWAPLADPKGGGGAAARRELHPRIWTAAVV</sequence>
<dbReference type="AlphaFoldDB" id="A0A0E0JZH0"/>
<feature type="region of interest" description="Disordered" evidence="1">
    <location>
        <begin position="1"/>
        <end position="21"/>
    </location>
</feature>
<dbReference type="Proteomes" id="UP000026962">
    <property type="component" value="Chromosome 2"/>
</dbReference>
<accession>A0A0E0JZH0</accession>
<feature type="compositionally biased region" description="Pro residues" evidence="1">
    <location>
        <begin position="199"/>
        <end position="216"/>
    </location>
</feature>